<organism evidence="1 2">
    <name type="scientific">Amedibacterium intestinale</name>
    <dbReference type="NCBI Taxonomy" id="2583452"/>
    <lineage>
        <taxon>Bacteria</taxon>
        <taxon>Bacillati</taxon>
        <taxon>Bacillota</taxon>
        <taxon>Erysipelotrichia</taxon>
        <taxon>Erysipelotrichales</taxon>
        <taxon>Erysipelotrichaceae</taxon>
        <taxon>Amedibacterium</taxon>
    </lineage>
</organism>
<dbReference type="AlphaFoldDB" id="A0A6N4TGW6"/>
<proteinExistence type="predicted"/>
<sequence length="228" mass="26968">MKKKAILVLCILLLVCGCKKESKTEIKDNFYNYNLNDPVEKGFYEYSMDYSGINPAYESDYIEPRNLTNNELGLSYITTRYFQKEVGREYASNLNTYNIGPHKNKYKLKLDVYYKGKSLKENIFIIPPCDHVQYLYYTNKFFITRVALIDDDTIQSYYETDLNEFVGYDIYCERGEYRSFIPTNKYPIKKNMIIDKRSLFINTKEEVNSGNTNYDKKLFITISLEVVE</sequence>
<reference evidence="2" key="1">
    <citation type="submission" date="2019-05" db="EMBL/GenBank/DDBJ databases">
        <title>Complete genome sequencing of Absiella argi strain JCM 30884.</title>
        <authorList>
            <person name="Sakamoto M."/>
            <person name="Murakami T."/>
            <person name="Mori H."/>
        </authorList>
    </citation>
    <scope>NUCLEOTIDE SEQUENCE [LARGE SCALE GENOMIC DNA]</scope>
    <source>
        <strain evidence="2">JCM 30884</strain>
    </source>
</reference>
<evidence type="ECO:0000313" key="2">
    <source>
        <dbReference type="Proteomes" id="UP000464754"/>
    </source>
</evidence>
<gene>
    <name evidence="1" type="ORF">Aargi30884_05780</name>
</gene>
<dbReference type="PROSITE" id="PS51257">
    <property type="entry name" value="PROKAR_LIPOPROTEIN"/>
    <property type="match status" value="1"/>
</dbReference>
<accession>A0A6N4TGW6</accession>
<protein>
    <recommendedName>
        <fullName evidence="3">Lipoprotein</fullName>
    </recommendedName>
</protein>
<dbReference type="EMBL" id="AP019695">
    <property type="protein sequence ID" value="BBK21675.1"/>
    <property type="molecule type" value="Genomic_DNA"/>
</dbReference>
<dbReference type="Proteomes" id="UP000464754">
    <property type="component" value="Chromosome"/>
</dbReference>
<dbReference type="RefSeq" id="WP_118277203.1">
    <property type="nucleotide sequence ID" value="NZ_AP019695.1"/>
</dbReference>
<evidence type="ECO:0008006" key="3">
    <source>
        <dbReference type="Google" id="ProtNLM"/>
    </source>
</evidence>
<evidence type="ECO:0000313" key="1">
    <source>
        <dbReference type="EMBL" id="BBK21675.1"/>
    </source>
</evidence>
<keyword evidence="2" id="KW-1185">Reference proteome</keyword>
<name>A0A6N4TGW6_9FIRM</name>
<dbReference type="KEGG" id="aarg:Aargi30884_05780"/>